<dbReference type="GO" id="GO:0003677">
    <property type="term" value="F:DNA binding"/>
    <property type="evidence" value="ECO:0007669"/>
    <property type="project" value="UniProtKB-KW"/>
</dbReference>
<dbReference type="Pfam" id="PF01388">
    <property type="entry name" value="ARID"/>
    <property type="match status" value="1"/>
</dbReference>
<feature type="region of interest" description="Disordered" evidence="1">
    <location>
        <begin position="1742"/>
        <end position="1815"/>
    </location>
</feature>
<evidence type="ECO:0000259" key="2">
    <source>
        <dbReference type="PROSITE" id="PS51011"/>
    </source>
</evidence>
<dbReference type="GO" id="GO:0003729">
    <property type="term" value="F:mRNA binding"/>
    <property type="evidence" value="ECO:0007669"/>
    <property type="project" value="TreeGrafter"/>
</dbReference>
<feature type="compositionally biased region" description="Acidic residues" evidence="1">
    <location>
        <begin position="2042"/>
        <end position="2056"/>
    </location>
</feature>
<organism evidence="3 4">
    <name type="scientific">Eimeria maxima</name>
    <name type="common">Coccidian parasite</name>
    <dbReference type="NCBI Taxonomy" id="5804"/>
    <lineage>
        <taxon>Eukaryota</taxon>
        <taxon>Sar</taxon>
        <taxon>Alveolata</taxon>
        <taxon>Apicomplexa</taxon>
        <taxon>Conoidasida</taxon>
        <taxon>Coccidia</taxon>
        <taxon>Eucoccidiorida</taxon>
        <taxon>Eimeriorina</taxon>
        <taxon>Eimeriidae</taxon>
        <taxon>Eimeria</taxon>
    </lineage>
</organism>
<dbReference type="Proteomes" id="UP000030763">
    <property type="component" value="Unassembled WGS sequence"/>
</dbReference>
<proteinExistence type="predicted"/>
<accession>U6MCB4</accession>
<dbReference type="GeneID" id="25337376"/>
<feature type="region of interest" description="Disordered" evidence="1">
    <location>
        <begin position="663"/>
        <end position="682"/>
    </location>
</feature>
<feature type="compositionally biased region" description="Low complexity" evidence="1">
    <location>
        <begin position="1702"/>
        <end position="1718"/>
    </location>
</feature>
<gene>
    <name evidence="3" type="ORF">EMWEY_00033900</name>
</gene>
<dbReference type="RefSeq" id="XP_013337353.1">
    <property type="nucleotide sequence ID" value="XM_013481899.1"/>
</dbReference>
<dbReference type="SMART" id="SM00501">
    <property type="entry name" value="BRIGHT"/>
    <property type="match status" value="1"/>
</dbReference>
<name>U6MCB4_EIMMA</name>
<dbReference type="PANTHER" id="PTHR12854:SF7">
    <property type="entry name" value="ATAXIN-2 HOMOLOG"/>
    <property type="match status" value="1"/>
</dbReference>
<feature type="region of interest" description="Disordered" evidence="1">
    <location>
        <begin position="1884"/>
        <end position="2058"/>
    </location>
</feature>
<dbReference type="OrthoDB" id="348854at2759"/>
<evidence type="ECO:0000313" key="3">
    <source>
        <dbReference type="EMBL" id="CDJ60703.1"/>
    </source>
</evidence>
<feature type="region of interest" description="Disordered" evidence="1">
    <location>
        <begin position="690"/>
        <end position="820"/>
    </location>
</feature>
<evidence type="ECO:0000313" key="4">
    <source>
        <dbReference type="Proteomes" id="UP000030763"/>
    </source>
</evidence>
<dbReference type="GO" id="GO:0034063">
    <property type="term" value="P:stress granule assembly"/>
    <property type="evidence" value="ECO:0007669"/>
    <property type="project" value="TreeGrafter"/>
</dbReference>
<evidence type="ECO:0000256" key="1">
    <source>
        <dbReference type="SAM" id="MobiDB-lite"/>
    </source>
</evidence>
<feature type="compositionally biased region" description="Polar residues" evidence="1">
    <location>
        <begin position="1978"/>
        <end position="1993"/>
    </location>
</feature>
<dbReference type="EMBL" id="HG721910">
    <property type="protein sequence ID" value="CDJ60703.1"/>
    <property type="molecule type" value="Genomic_DNA"/>
</dbReference>
<dbReference type="PANTHER" id="PTHR12854">
    <property type="entry name" value="ATAXIN 2-RELATED"/>
    <property type="match status" value="1"/>
</dbReference>
<feature type="compositionally biased region" description="Low complexity" evidence="1">
    <location>
        <begin position="1742"/>
        <end position="1757"/>
    </location>
</feature>
<dbReference type="VEuPathDB" id="ToxoDB:EMWEY_00033900"/>
<dbReference type="SMART" id="SM01014">
    <property type="entry name" value="ARID"/>
    <property type="match status" value="1"/>
</dbReference>
<dbReference type="Gene3D" id="1.10.150.60">
    <property type="entry name" value="ARID DNA-binding domain"/>
    <property type="match status" value="1"/>
</dbReference>
<dbReference type="InterPro" id="IPR001606">
    <property type="entry name" value="ARID_dom"/>
</dbReference>
<protein>
    <submittedName>
        <fullName evidence="3">ARID/BRIGHT DNA-binding domain-containing protein, putative</fullName>
    </submittedName>
</protein>
<dbReference type="PROSITE" id="PS51011">
    <property type="entry name" value="ARID"/>
    <property type="match status" value="1"/>
</dbReference>
<feature type="compositionally biased region" description="Low complexity" evidence="1">
    <location>
        <begin position="1884"/>
        <end position="1914"/>
    </location>
</feature>
<reference evidence="3" key="1">
    <citation type="submission" date="2013-10" db="EMBL/GenBank/DDBJ databases">
        <title>Genomic analysis of the causative agents of coccidiosis in chickens.</title>
        <authorList>
            <person name="Reid A.J."/>
            <person name="Blake D."/>
            <person name="Billington K."/>
            <person name="Browne H."/>
            <person name="Dunn M."/>
            <person name="Hung S."/>
            <person name="Kawahara F."/>
            <person name="Miranda-Saavedra D."/>
            <person name="Mourier T."/>
            <person name="Nagra H."/>
            <person name="Otto T.D."/>
            <person name="Rawlings N."/>
            <person name="Sanchez A."/>
            <person name="Sanders M."/>
            <person name="Subramaniam C."/>
            <person name="Tay Y."/>
            <person name="Dear P."/>
            <person name="Doerig C."/>
            <person name="Gruber A."/>
            <person name="Parkinson J."/>
            <person name="Shirley M."/>
            <person name="Wan K.L."/>
            <person name="Berriman M."/>
            <person name="Tomley F."/>
            <person name="Pain A."/>
        </authorList>
    </citation>
    <scope>NUCLEOTIDE SEQUENCE [LARGE SCALE GENOMIC DNA]</scope>
    <source>
        <strain evidence="3">Weybridge</strain>
    </source>
</reference>
<dbReference type="InterPro" id="IPR036431">
    <property type="entry name" value="ARID_dom_sf"/>
</dbReference>
<feature type="region of interest" description="Disordered" evidence="1">
    <location>
        <begin position="1695"/>
        <end position="1718"/>
    </location>
</feature>
<feature type="region of interest" description="Disordered" evidence="1">
    <location>
        <begin position="1623"/>
        <end position="1647"/>
    </location>
</feature>
<feature type="compositionally biased region" description="Low complexity" evidence="1">
    <location>
        <begin position="768"/>
        <end position="781"/>
    </location>
</feature>
<feature type="region of interest" description="Disordered" evidence="1">
    <location>
        <begin position="1486"/>
        <end position="1571"/>
    </location>
</feature>
<keyword evidence="3" id="KW-0238">DNA-binding</keyword>
<feature type="compositionally biased region" description="Acidic residues" evidence="1">
    <location>
        <begin position="446"/>
        <end position="465"/>
    </location>
</feature>
<keyword evidence="4" id="KW-1185">Reference proteome</keyword>
<feature type="region of interest" description="Disordered" evidence="1">
    <location>
        <begin position="426"/>
        <end position="523"/>
    </location>
</feature>
<feature type="domain" description="ARID" evidence="2">
    <location>
        <begin position="1"/>
        <end position="95"/>
    </location>
</feature>
<feature type="compositionally biased region" description="Low complexity" evidence="1">
    <location>
        <begin position="1064"/>
        <end position="1080"/>
    </location>
</feature>
<feature type="compositionally biased region" description="Low complexity" evidence="1">
    <location>
        <begin position="1765"/>
        <end position="1775"/>
    </location>
</feature>
<dbReference type="InterPro" id="IPR045117">
    <property type="entry name" value="ATXN2-like"/>
</dbReference>
<feature type="compositionally biased region" description="Low complexity" evidence="1">
    <location>
        <begin position="426"/>
        <end position="445"/>
    </location>
</feature>
<feature type="compositionally biased region" description="Low complexity" evidence="1">
    <location>
        <begin position="717"/>
        <end position="727"/>
    </location>
</feature>
<reference evidence="3" key="2">
    <citation type="submission" date="2013-10" db="EMBL/GenBank/DDBJ databases">
        <authorList>
            <person name="Aslett M."/>
        </authorList>
    </citation>
    <scope>NUCLEOTIDE SEQUENCE [LARGE SCALE GENOMIC DNA]</scope>
    <source>
        <strain evidence="3">Weybridge</strain>
    </source>
</reference>
<dbReference type="CDD" id="cd16100">
    <property type="entry name" value="ARID"/>
    <property type="match status" value="1"/>
</dbReference>
<dbReference type="SUPFAM" id="SSF46774">
    <property type="entry name" value="ARID-like"/>
    <property type="match status" value="1"/>
</dbReference>
<feature type="compositionally biased region" description="Low complexity" evidence="1">
    <location>
        <begin position="1487"/>
        <end position="1530"/>
    </location>
</feature>
<dbReference type="GO" id="GO:0010494">
    <property type="term" value="C:cytoplasmic stress granule"/>
    <property type="evidence" value="ECO:0007669"/>
    <property type="project" value="TreeGrafter"/>
</dbReference>
<sequence>MDRATFFSSLSAFHSERGQTLAPDPLLGVHVDLYDMFVVAMEQGGFPRINKNNKWSFLGKQLGVIPKDKAASQHEVEQVKRFYVRWIRQFEGEKISPELRKQLQPLGADAARRAAAAAPAVGSYPAAAPYSSAAAAAAATSHTSFMQQHGVGPSMHPLRHQQHHMLPQPQQLQQLQQEQQHWKGIDSDNSSSKVKAEKRMQLLQKHAAVDVFRLMRRRDRLAAKYSPEAVAARMAARERRRHLVESGQLGPATGKVSAVERVGIEISTSSVIACAAALLLLQHPGLLYEVSLLLEEAAASCRERLLSLHQPSAPPVDLPLLFGCIYNFAATAEERAAAAVAPLDPMDLLQPELLQLPGAPWAAANSSSSSGSKLGPLLALHALQLASAVSANLLLPVENRLSLAGFTRASLGPLLLAAAAIQRSNSNSNSNSHATAALEAAAAAAEEAEDLVDSDADWIDQEEEQDHSSEVGGALTRQGRVFRRPESPVEASPRPSLPGVTSSGSGGSSSSSTGGFPECWGGPLKEQRLKEEGESLKAAAAALLSAVDCVAVAALRAERLIGAAATRAAAAAARASVAASAYSPAAGETPAADPVAAAEAFVKASAAELLQGLIDEKEAALYSSAPAAARGDHSSPVEALMSYSTRWELRQLLQLQTMLGLQTPDSQQPQQQRQSKRGAFADVANTAVATAAGAKRMRTEEEEAFAASRSGSPTPKAAAASGAARIEASTDTPLVNTPRAVAASLPPPTPTQNFLFGLPAEPPADTLQQQQEEQQQKQQQETPAGASRVQGGHNKAHRAVQQQQRNKMLDPRGAPPPSAAVAAAVLQQQLQVPPSSVAVLLQDATEFVVVHMQQPQQKQATPSAAGGSRYTSPRTNCSYSGGGNCNSDAAAAGAASEGDTGVSAKAIADALQQALQSISRPQQMQLMSRAAAIFRACGLHVDSSSRRIFVVLRLLQQLGPPFASALTPLVSRLGEQIVAEEEAAADAAAAVGPYTSLGASAAAAAAATTRQQQQQQRLQQMLFLDFASEAEALSPFLSTATSAAKAFSAIVSLLPPSPSVCPGVSWSSRAGSDQQQQDKLQQGKRQKQREHEQQQPEESWIGLAAAASLARLLRGLQAEAGLRLPRCLLSAKGATVAAATVCPDMAAAGAAAVPAALAAGATVTIAAAGFQFLQAAFECAAQLLLFRQSVLKPHMDVFLSVAAAVLQIEVELPRLRIPRSLIRATLSFLYLTCTAPPRLLLSCLEALVQAHGTPGAATTTAAGDAAAGAAQDSKDQVADSPVEGLPKAAAAEAAAKLFLTPLLRYIRHKMMEAARLSAQEELAEVIGPACTGSAAASAAAAAAAASASHDFSNSNSRLPECAAATGSAHAPGDMQPAAAAEAWLQRGATVRLARSATPRLPPQQQLAAAAAPSLLLPAEERQQIAAEAIAAAAASGLRTSRSAAHGGQSHTTDAEGLEETVNRMLPRRDTRGPRSAAAAALDPLVTQQHHLQQQKQQQHFLQQAQHQQPFAHPNHQQHPQQQQQQPQQQQPLPPREGPVPVQQGAGPSGVQLTGQTQHAEEDEQQDAQPVQQQLLQHQFPLHQQQMTPSQPPLVQQHLPLGVVTQQGVSLPVLPQQQQQQLMHAQQQQQQQPMQPQQIQQQRQQLQQPHMQQQLLQSSPMGAPSFSPVPVDIHQQQLQHMQLQQQHILQQQRLPFSSPPMQQPMQQQVLQPQQQHRVVPPQQPMLPQQNLQQQQPFHLTQEDMQQAHMQQQHLLPQHPQHHQEQIEQQQQQQQQDSEATRPPLAFDYSQQLGAARPPSPTLGPAGTPTEQQQMQQQQVQQQQIQQQQMQQQQQQILLQQQLHQQQQQLQQQQPAWLQQQQFQSASPSQAVGQVQQQLQQRRGMAPLQQVQQRQSRQQQFVMQGNQQQQQQQQQQSPAPAHLQQHHRPQPHQQQPLQQQQQQPQQLQQQPQQQQQPPVFRQQQKLLQSPHPVAHRAAPTKSTVAGSTIADTLGNSTGTQGASTPAAGTGAVTASAAAGRKATSGTTSGTPSPTTAATAAAVADWDDQESEGEEEESVNDTTAVAVGCIGALAANPQLLPLLRPHLPLLTELAWLRTPFSGTLWAVVGELLLPAIEQQHQHQQQQEQQRQQPSVSPAALKALANLGGFQEYLSVLKVVTKP</sequence>
<feature type="compositionally biased region" description="Low complexity" evidence="1">
    <location>
        <begin position="1994"/>
        <end position="2039"/>
    </location>
</feature>
<feature type="compositionally biased region" description="Low complexity" evidence="1">
    <location>
        <begin position="1929"/>
        <end position="1962"/>
    </location>
</feature>
<dbReference type="OMA" id="HKMMEAA"/>
<feature type="region of interest" description="Disordered" evidence="1">
    <location>
        <begin position="1064"/>
        <end position="1098"/>
    </location>
</feature>
<feature type="region of interest" description="Disordered" evidence="1">
    <location>
        <begin position="1440"/>
        <end position="1459"/>
    </location>
</feature>